<name>I1YE54_METFJ</name>
<gene>
    <name evidence="1" type="ordered locus">Q7C_12</name>
</gene>
<evidence type="ECO:0000313" key="2">
    <source>
        <dbReference type="Proteomes" id="UP000009145"/>
    </source>
</evidence>
<reference evidence="1 2" key="1">
    <citation type="journal article" date="2012" name="J. Bacteriol.">
        <title>Complete genome sequences of Methylophaga sp. strain JAM1 and Methylophaga sp. strain JAM7.</title>
        <authorList>
            <person name="Villeneuve C."/>
            <person name="Martineau C."/>
            <person name="Mauffrey F."/>
            <person name="Villemur R."/>
        </authorList>
    </citation>
    <scope>NUCLEOTIDE SEQUENCE [LARGE SCALE GENOMIC DNA]</scope>
    <source>
        <strain evidence="1 2">JAM7</strain>
    </source>
</reference>
<dbReference type="STRING" id="754477.Q7C_12"/>
<proteinExistence type="predicted"/>
<organism evidence="1 2">
    <name type="scientific">Methylophaga frappieri (strain ATCC BAA-2434 / DSM 25690 / JAM7)</name>
    <dbReference type="NCBI Taxonomy" id="754477"/>
    <lineage>
        <taxon>Bacteria</taxon>
        <taxon>Pseudomonadati</taxon>
        <taxon>Pseudomonadota</taxon>
        <taxon>Gammaproteobacteria</taxon>
        <taxon>Thiotrichales</taxon>
        <taxon>Piscirickettsiaceae</taxon>
        <taxon>Methylophaga</taxon>
    </lineage>
</organism>
<dbReference type="HOGENOM" id="CLU_3137573_0_0_6"/>
<keyword evidence="2" id="KW-1185">Reference proteome</keyword>
<evidence type="ECO:0000313" key="1">
    <source>
        <dbReference type="EMBL" id="AFJ01197.1"/>
    </source>
</evidence>
<dbReference type="AlphaFoldDB" id="I1YE54"/>
<protein>
    <submittedName>
        <fullName evidence="1">Uncharacterized protein</fullName>
    </submittedName>
</protein>
<dbReference type="Proteomes" id="UP000009145">
    <property type="component" value="Chromosome"/>
</dbReference>
<sequence length="49" mass="5606">MKEHEKKPHLRPLIRLNNTLPIQAEQAFLAGKTSLFAFVLSGRLLGSWF</sequence>
<accession>I1YE54</accession>
<dbReference type="PATRIC" id="fig|754477.3.peg.12"/>
<dbReference type="EMBL" id="CP003380">
    <property type="protein sequence ID" value="AFJ01197.1"/>
    <property type="molecule type" value="Genomic_DNA"/>
</dbReference>
<dbReference type="KEGG" id="mec:Q7C_12"/>